<accession>F8FIA7</accession>
<dbReference type="Gene3D" id="2.60.120.620">
    <property type="entry name" value="q2cbj1_9rhob like domain"/>
    <property type="match status" value="1"/>
</dbReference>
<dbReference type="PATRIC" id="fig|1036673.3.peg.5089"/>
<dbReference type="HOGENOM" id="CLU_2001587_0_0_9"/>
<organism evidence="1 2">
    <name type="scientific">Paenibacillus mucilaginosus (strain KNP414)</name>
    <dbReference type="NCBI Taxonomy" id="1036673"/>
    <lineage>
        <taxon>Bacteria</taxon>
        <taxon>Bacillati</taxon>
        <taxon>Bacillota</taxon>
        <taxon>Bacilli</taxon>
        <taxon>Bacillales</taxon>
        <taxon>Paenibacillaceae</taxon>
        <taxon>Paenibacillus</taxon>
    </lineage>
</organism>
<protein>
    <recommendedName>
        <fullName evidence="3">2OG-Fe dioxygenase family protein</fullName>
    </recommendedName>
</protein>
<evidence type="ECO:0000313" key="1">
    <source>
        <dbReference type="EMBL" id="AEI44010.1"/>
    </source>
</evidence>
<name>F8FIA7_PAEMK</name>
<reference evidence="2" key="1">
    <citation type="submission" date="2011-06" db="EMBL/GenBank/DDBJ databases">
        <title>Complete genome sequence of Paenibacillus mucilaginosus KNP414.</title>
        <authorList>
            <person name="Wang J."/>
            <person name="Hu S."/>
            <person name="Hu X."/>
            <person name="Zhang B."/>
            <person name="Dong D."/>
            <person name="Zhang S."/>
            <person name="Zhao K."/>
            <person name="Wu D."/>
        </authorList>
    </citation>
    <scope>NUCLEOTIDE SEQUENCE [LARGE SCALE GENOMIC DNA]</scope>
    <source>
        <strain evidence="2">KNP414</strain>
    </source>
</reference>
<reference evidence="1 2" key="2">
    <citation type="journal article" date="2013" name="Genome Announc.">
        <title>Genome Sequence of Growth-Improving Paenibacillus mucilaginosus Strain KNP414.</title>
        <authorList>
            <person name="Lu J.J."/>
            <person name="Wang J.F."/>
            <person name="Hu X.F."/>
        </authorList>
    </citation>
    <scope>NUCLEOTIDE SEQUENCE [LARGE SCALE GENOMIC DNA]</scope>
    <source>
        <strain evidence="1 2">KNP414</strain>
    </source>
</reference>
<evidence type="ECO:0000313" key="2">
    <source>
        <dbReference type="Proteomes" id="UP000006620"/>
    </source>
</evidence>
<dbReference type="Proteomes" id="UP000006620">
    <property type="component" value="Chromosome"/>
</dbReference>
<evidence type="ECO:0008006" key="3">
    <source>
        <dbReference type="Google" id="ProtNLM"/>
    </source>
</evidence>
<gene>
    <name evidence="1" type="ordered locus">KNP414_05486</name>
</gene>
<dbReference type="GO" id="GO:0051213">
    <property type="term" value="F:dioxygenase activity"/>
    <property type="evidence" value="ECO:0007669"/>
    <property type="project" value="InterPro"/>
</dbReference>
<dbReference type="AlphaFoldDB" id="F8FIA7"/>
<dbReference type="Pfam" id="PF10014">
    <property type="entry name" value="2OG-Fe_Oxy_2"/>
    <property type="match status" value="1"/>
</dbReference>
<proteinExistence type="predicted"/>
<sequence length="124" mass="13826">MVRRHVRPPRAGERLGHQDHQYRILAKPQEAGLPTPEGIHRDGTTFILTFLIERCSIEGGETGIYSLNREPIGRLTLAEPMDCIIGDDRRTMHGVTPVTLRPGAESGYRDVLIAAFTKIPRGND</sequence>
<dbReference type="KEGG" id="pms:KNP414_05486"/>
<dbReference type="InterPro" id="IPR018724">
    <property type="entry name" value="2OG-Fe_dioxygenase"/>
</dbReference>
<dbReference type="EMBL" id="CP002869">
    <property type="protein sequence ID" value="AEI44010.1"/>
    <property type="molecule type" value="Genomic_DNA"/>
</dbReference>